<dbReference type="PANTHER" id="PTHR31503">
    <property type="entry name" value="VACUOLAR CALCIUM ION TRANSPORTER"/>
    <property type="match status" value="1"/>
</dbReference>
<comment type="caution">
    <text evidence="12">The sequence shown here is derived from an EMBL/GenBank/DDBJ whole genome shotgun (WGS) entry which is preliminary data.</text>
</comment>
<keyword evidence="5 9" id="KW-1133">Transmembrane helix</keyword>
<evidence type="ECO:0000256" key="2">
    <source>
        <dbReference type="ARBA" id="ARBA00008170"/>
    </source>
</evidence>
<dbReference type="GO" id="GO:0005774">
    <property type="term" value="C:vacuolar membrane"/>
    <property type="evidence" value="ECO:0007669"/>
    <property type="project" value="UniProtKB-ARBA"/>
</dbReference>
<dbReference type="Proteomes" id="UP000799772">
    <property type="component" value="Unassembled WGS sequence"/>
</dbReference>
<feature type="transmembrane region" description="Helical" evidence="9">
    <location>
        <begin position="1012"/>
        <end position="1031"/>
    </location>
</feature>
<evidence type="ECO:0000256" key="1">
    <source>
        <dbReference type="ARBA" id="ARBA00004127"/>
    </source>
</evidence>
<evidence type="ECO:0000256" key="8">
    <source>
        <dbReference type="SAM" id="MobiDB-lite"/>
    </source>
</evidence>
<feature type="domain" description="Sodium/calcium exchanger membrane region" evidence="10">
    <location>
        <begin position="508"/>
        <end position="670"/>
    </location>
</feature>
<dbReference type="Pfam" id="PF03733">
    <property type="entry name" value="YccF"/>
    <property type="match status" value="1"/>
</dbReference>
<name>A0A9P4IFC3_9PEZI</name>
<gene>
    <name evidence="12" type="ORF">NA57DRAFT_40770</name>
</gene>
<keyword evidence="4 9" id="KW-0812">Transmembrane</keyword>
<dbReference type="AlphaFoldDB" id="A0A9P4IFC3"/>
<dbReference type="InterPro" id="IPR005185">
    <property type="entry name" value="YccF"/>
</dbReference>
<organism evidence="12 13">
    <name type="scientific">Rhizodiscina lignyota</name>
    <dbReference type="NCBI Taxonomy" id="1504668"/>
    <lineage>
        <taxon>Eukaryota</taxon>
        <taxon>Fungi</taxon>
        <taxon>Dikarya</taxon>
        <taxon>Ascomycota</taxon>
        <taxon>Pezizomycotina</taxon>
        <taxon>Dothideomycetes</taxon>
        <taxon>Pleosporomycetidae</taxon>
        <taxon>Aulographales</taxon>
        <taxon>Rhizodiscinaceae</taxon>
        <taxon>Rhizodiscina</taxon>
    </lineage>
</organism>
<comment type="subcellular location">
    <subcellularLocation>
        <location evidence="1">Endomembrane system</location>
        <topology evidence="1">Multi-pass membrane protein</topology>
    </subcellularLocation>
</comment>
<dbReference type="OrthoDB" id="16982at2759"/>
<feature type="transmembrane region" description="Helical" evidence="9">
    <location>
        <begin position="401"/>
        <end position="423"/>
    </location>
</feature>
<feature type="transmembrane region" description="Helical" evidence="9">
    <location>
        <begin position="378"/>
        <end position="395"/>
    </location>
</feature>
<proteinExistence type="inferred from homology"/>
<feature type="transmembrane region" description="Helical" evidence="9">
    <location>
        <begin position="473"/>
        <end position="493"/>
    </location>
</feature>
<evidence type="ECO:0000313" key="12">
    <source>
        <dbReference type="EMBL" id="KAF2098074.1"/>
    </source>
</evidence>
<dbReference type="GO" id="GO:0012505">
    <property type="term" value="C:endomembrane system"/>
    <property type="evidence" value="ECO:0007669"/>
    <property type="project" value="UniProtKB-SubCell"/>
</dbReference>
<feature type="transmembrane region" description="Helical" evidence="9">
    <location>
        <begin position="904"/>
        <end position="922"/>
    </location>
</feature>
<dbReference type="Pfam" id="PF01699">
    <property type="entry name" value="Na_Ca_ex"/>
    <property type="match status" value="2"/>
</dbReference>
<keyword evidence="6" id="KW-0406">Ion transport</keyword>
<protein>
    <submittedName>
        <fullName evidence="12">Ca2+:H+ antiporter</fullName>
    </submittedName>
</protein>
<evidence type="ECO:0000256" key="9">
    <source>
        <dbReference type="SAM" id="Phobius"/>
    </source>
</evidence>
<evidence type="ECO:0000256" key="4">
    <source>
        <dbReference type="ARBA" id="ARBA00022692"/>
    </source>
</evidence>
<feature type="domain" description="Inner membrane component" evidence="11">
    <location>
        <begin position="232"/>
        <end position="286"/>
    </location>
</feature>
<feature type="compositionally biased region" description="Polar residues" evidence="8">
    <location>
        <begin position="81"/>
        <end position="95"/>
    </location>
</feature>
<feature type="transmembrane region" description="Helical" evidence="9">
    <location>
        <begin position="1038"/>
        <end position="1058"/>
    </location>
</feature>
<feature type="region of interest" description="Disordered" evidence="8">
    <location>
        <begin position="340"/>
        <end position="370"/>
    </location>
</feature>
<feature type="compositionally biased region" description="Low complexity" evidence="8">
    <location>
        <begin position="787"/>
        <end position="801"/>
    </location>
</feature>
<feature type="transmembrane region" description="Helical" evidence="9">
    <location>
        <begin position="605"/>
        <end position="625"/>
    </location>
</feature>
<feature type="region of interest" description="Disordered" evidence="8">
    <location>
        <begin position="853"/>
        <end position="881"/>
    </location>
</feature>
<feature type="transmembrane region" description="Helical" evidence="9">
    <location>
        <begin position="938"/>
        <end position="961"/>
    </location>
</feature>
<evidence type="ECO:0000259" key="11">
    <source>
        <dbReference type="Pfam" id="PF03733"/>
    </source>
</evidence>
<comment type="similarity">
    <text evidence="2">Belongs to the Ca(2+):cation antiporter (CaCA) (TC 2.A.19) family.</text>
</comment>
<keyword evidence="13" id="KW-1185">Reference proteome</keyword>
<feature type="transmembrane region" description="Helical" evidence="9">
    <location>
        <begin position="505"/>
        <end position="525"/>
    </location>
</feature>
<evidence type="ECO:0000256" key="7">
    <source>
        <dbReference type="ARBA" id="ARBA00023136"/>
    </source>
</evidence>
<dbReference type="Gene3D" id="1.20.1420.30">
    <property type="entry name" value="NCX, central ion-binding region"/>
    <property type="match status" value="2"/>
</dbReference>
<dbReference type="PANTHER" id="PTHR31503:SF10">
    <property type="entry name" value="VNX1 PROTEIN"/>
    <property type="match status" value="1"/>
</dbReference>
<dbReference type="InterPro" id="IPR004837">
    <property type="entry name" value="NaCa_Exmemb"/>
</dbReference>
<feature type="transmembrane region" description="Helical" evidence="9">
    <location>
        <begin position="673"/>
        <end position="693"/>
    </location>
</feature>
<evidence type="ECO:0000256" key="3">
    <source>
        <dbReference type="ARBA" id="ARBA00022448"/>
    </source>
</evidence>
<feature type="compositionally biased region" description="Polar residues" evidence="8">
    <location>
        <begin position="719"/>
        <end position="740"/>
    </location>
</feature>
<evidence type="ECO:0000259" key="10">
    <source>
        <dbReference type="Pfam" id="PF01699"/>
    </source>
</evidence>
<feature type="transmembrane region" description="Helical" evidence="9">
    <location>
        <begin position="235"/>
        <end position="263"/>
    </location>
</feature>
<dbReference type="EMBL" id="ML978127">
    <property type="protein sequence ID" value="KAF2098074.1"/>
    <property type="molecule type" value="Genomic_DNA"/>
</dbReference>
<evidence type="ECO:0000313" key="13">
    <source>
        <dbReference type="Proteomes" id="UP000799772"/>
    </source>
</evidence>
<feature type="region of interest" description="Disordered" evidence="8">
    <location>
        <begin position="1"/>
        <end position="175"/>
    </location>
</feature>
<feature type="compositionally biased region" description="Acidic residues" evidence="8">
    <location>
        <begin position="60"/>
        <end position="70"/>
    </location>
</feature>
<feature type="transmembrane region" description="Helical" evidence="9">
    <location>
        <begin position="571"/>
        <end position="593"/>
    </location>
</feature>
<feature type="region of interest" description="Disordered" evidence="8">
    <location>
        <begin position="762"/>
        <end position="821"/>
    </location>
</feature>
<keyword evidence="3" id="KW-0813">Transport</keyword>
<accession>A0A9P4IFC3</accession>
<sequence>MKDVLTPSLGSITQPFGHSRNHPSVASPEASGSSKLQRRPTGLGRRSTSTHAPHRGQEFSVDDAKDEVEIDQVPLRRPGLSKSQTSGTLKRQPSTIKRRPAAQVPPLPVVDSLSDEDDAQEEHAAAPTEPLNAASSGEETLLATEEEEEEEEEEVDTTPMEEEGETPDDEGDVSDAESFTLKDRQDAINVTHPFGIRIWKPALYKKDRSVQRKGEEDIHSAPGGHVSNWLLLFNYAWTILFGWWLALIAFIGGLLCLIFGVAFDGNMEYGRVLLGLSRYLLYPFGKYIKLMSDEAYAEEDEGEGRSISEYEQWQSGDIEEGRLFFGPIRTLERSLVGRRRNSADSDDETQSLLGRNGRGHHHRNSTSGRPKRRLFGRGKWTFGRIIFFLVFYGVLTPCLFLVSGICWLLVFSIPMGRVTLLLFDHLRRHPLALEFHSDKTDIRRAGNAPSSILVCTYRAVGSKYWKYTVDGTNIFLINLLAIVAFTIFDYYVLDEALGLDIALTNNGLVFTLALFSIIPLAYFIGQAVASISAQSSMGVGATINAFFSTVVEVFLYCVALNEGKAQLVEGSIIGSIFAGILFLPGISMCFGAIKRKTQRFNVRSAGVTSTMLLFAVIAAFSPTLFYQIFGSHELNCHQCVRQAHDGDSDCRRCYFAQVPAVRDRFYLQAVRPYIWFCAVLLFLSYAIGLIFTLRTHAAVIWNNEIDEKKGDRLVESTTNVAHSESRVSAPTPFPTLSRQATRTDVRDTQLYRRILGQSLKQLGVNDAQPPTPSPADCKPTKAPTPATESVPEVTTPHVVPPKSRDFTPLIGSPTRSGIHLSGLSDEDNRLLQHHVAEMAATVATVAARDATKAPRSASQMAHTPVAAGDNRPPTRRASRADADTVVEKQAGGHDAPNWSRTKSAVILLTATLAYAIIAEILVNTVDAVLENVDIDEKFLGITLFALVPNTTEFLNAISFAMNGNIALSMEIGSAYALQVCLLQIPCLVLFSALNGHFITDTDIISHTFTLIFPQWDMVTVILCVFLLSYMYGEGKSNYFKGSILILSYLVVIVGFYLSGFDNASEMVMHGVDPNDRLALGPKIALLGANRGVQMGRGGEL</sequence>
<feature type="transmembrane region" description="Helical" evidence="9">
    <location>
        <begin position="537"/>
        <end position="559"/>
    </location>
</feature>
<dbReference type="GO" id="GO:0015369">
    <property type="term" value="F:calcium:proton antiporter activity"/>
    <property type="evidence" value="ECO:0007669"/>
    <property type="project" value="TreeGrafter"/>
</dbReference>
<keyword evidence="7 9" id="KW-0472">Membrane</keyword>
<feature type="compositionally biased region" description="Basic residues" evidence="8">
    <location>
        <begin position="357"/>
        <end position="370"/>
    </location>
</feature>
<feature type="region of interest" description="Disordered" evidence="8">
    <location>
        <begin position="719"/>
        <end position="742"/>
    </location>
</feature>
<dbReference type="GO" id="GO:0006874">
    <property type="term" value="P:intracellular calcium ion homeostasis"/>
    <property type="evidence" value="ECO:0007669"/>
    <property type="project" value="TreeGrafter"/>
</dbReference>
<dbReference type="FunFam" id="1.20.1420.30:FF:000017">
    <property type="entry name" value="Calcium permease family membrane transporter"/>
    <property type="match status" value="1"/>
</dbReference>
<feature type="compositionally biased region" description="Acidic residues" evidence="8">
    <location>
        <begin position="144"/>
        <end position="175"/>
    </location>
</feature>
<feature type="domain" description="Sodium/calcium exchanger membrane region" evidence="10">
    <location>
        <begin position="903"/>
        <end position="1056"/>
    </location>
</feature>
<dbReference type="InterPro" id="IPR044880">
    <property type="entry name" value="NCX_ion-bd_dom_sf"/>
</dbReference>
<reference evidence="12" key="1">
    <citation type="journal article" date="2020" name="Stud. Mycol.">
        <title>101 Dothideomycetes genomes: a test case for predicting lifestyles and emergence of pathogens.</title>
        <authorList>
            <person name="Haridas S."/>
            <person name="Albert R."/>
            <person name="Binder M."/>
            <person name="Bloem J."/>
            <person name="Labutti K."/>
            <person name="Salamov A."/>
            <person name="Andreopoulos B."/>
            <person name="Baker S."/>
            <person name="Barry K."/>
            <person name="Bills G."/>
            <person name="Bluhm B."/>
            <person name="Cannon C."/>
            <person name="Castanera R."/>
            <person name="Culley D."/>
            <person name="Daum C."/>
            <person name="Ezra D."/>
            <person name="Gonzalez J."/>
            <person name="Henrissat B."/>
            <person name="Kuo A."/>
            <person name="Liang C."/>
            <person name="Lipzen A."/>
            <person name="Lutzoni F."/>
            <person name="Magnuson J."/>
            <person name="Mondo S."/>
            <person name="Nolan M."/>
            <person name="Ohm R."/>
            <person name="Pangilinan J."/>
            <person name="Park H.-J."/>
            <person name="Ramirez L."/>
            <person name="Alfaro M."/>
            <person name="Sun H."/>
            <person name="Tritt A."/>
            <person name="Yoshinaga Y."/>
            <person name="Zwiers L.-H."/>
            <person name="Turgeon B."/>
            <person name="Goodwin S."/>
            <person name="Spatafora J."/>
            <person name="Crous P."/>
            <person name="Grigoriev I."/>
        </authorList>
    </citation>
    <scope>NUCLEOTIDE SEQUENCE</scope>
    <source>
        <strain evidence="12">CBS 133067</strain>
    </source>
</reference>
<dbReference type="InterPro" id="IPR004713">
    <property type="entry name" value="CaH_exchang"/>
</dbReference>
<evidence type="ECO:0000256" key="5">
    <source>
        <dbReference type="ARBA" id="ARBA00022989"/>
    </source>
</evidence>
<evidence type="ECO:0000256" key="6">
    <source>
        <dbReference type="ARBA" id="ARBA00023065"/>
    </source>
</evidence>
<feature type="transmembrane region" description="Helical" evidence="9">
    <location>
        <begin position="973"/>
        <end position="992"/>
    </location>
</feature>